<reference evidence="12 13" key="1">
    <citation type="submission" date="2018-10" db="EMBL/GenBank/DDBJ databases">
        <title>Phylogenomics of Brevibacillus.</title>
        <authorList>
            <person name="Dunlap C."/>
        </authorList>
    </citation>
    <scope>NUCLEOTIDE SEQUENCE [LARGE SCALE GENOMIC DNA]</scope>
    <source>
        <strain evidence="12 13">NRRL NRS 1219</strain>
    </source>
</reference>
<dbReference type="GO" id="GO:0008483">
    <property type="term" value="F:transaminase activity"/>
    <property type="evidence" value="ECO:0007669"/>
    <property type="project" value="UniProtKB-KW"/>
</dbReference>
<evidence type="ECO:0000256" key="7">
    <source>
        <dbReference type="ARBA" id="ARBA00023239"/>
    </source>
</evidence>
<dbReference type="RefSeq" id="WP_025845106.1">
    <property type="nucleotide sequence ID" value="NZ_BJOD01000020.1"/>
</dbReference>
<dbReference type="Proteomes" id="UP000317180">
    <property type="component" value="Unassembled WGS sequence"/>
</dbReference>
<dbReference type="PROSITE" id="PS00868">
    <property type="entry name" value="CYS_MET_METAB_PP"/>
    <property type="match status" value="1"/>
</dbReference>
<comment type="caution">
    <text evidence="12">The sequence shown here is derived from an EMBL/GenBank/DDBJ whole genome shotgun (WGS) entry which is preliminary data.</text>
</comment>
<evidence type="ECO:0000256" key="9">
    <source>
        <dbReference type="RuleBase" id="RU362118"/>
    </source>
</evidence>
<keyword evidence="12" id="KW-0808">Transferase</keyword>
<dbReference type="PANTHER" id="PTHR11808:SF50">
    <property type="entry name" value="CYSTATHIONINE BETA-LYASE"/>
    <property type="match status" value="1"/>
</dbReference>
<organism evidence="12 13">
    <name type="scientific">Brevibacillus agri</name>
    <dbReference type="NCBI Taxonomy" id="51101"/>
    <lineage>
        <taxon>Bacteria</taxon>
        <taxon>Bacillati</taxon>
        <taxon>Bacillota</taxon>
        <taxon>Bacilli</taxon>
        <taxon>Bacillales</taxon>
        <taxon>Paenibacillaceae</taxon>
        <taxon>Brevibacillus</taxon>
    </lineage>
</organism>
<evidence type="ECO:0000313" key="11">
    <source>
        <dbReference type="EMBL" id="GED26128.1"/>
    </source>
</evidence>
<dbReference type="GO" id="GO:0047804">
    <property type="term" value="F:cysteine-S-conjugate beta-lyase activity"/>
    <property type="evidence" value="ECO:0007669"/>
    <property type="project" value="UniProtKB-EC"/>
</dbReference>
<reference evidence="11 14" key="2">
    <citation type="submission" date="2019-06" db="EMBL/GenBank/DDBJ databases">
        <title>Whole genome shotgun sequence of Brevibacillus agri NBRC 15538.</title>
        <authorList>
            <person name="Hosoyama A."/>
            <person name="Uohara A."/>
            <person name="Ohji S."/>
            <person name="Ichikawa N."/>
        </authorList>
    </citation>
    <scope>NUCLEOTIDE SEQUENCE [LARGE SCALE GENOMIC DNA]</scope>
    <source>
        <strain evidence="11 14">NBRC 15538</strain>
    </source>
</reference>
<comment type="cofactor">
    <cofactor evidence="1 9">
        <name>pyridoxal 5'-phosphate</name>
        <dbReference type="ChEBI" id="CHEBI:597326"/>
    </cofactor>
</comment>
<evidence type="ECO:0000256" key="2">
    <source>
        <dbReference type="ARBA" id="ARBA00009077"/>
    </source>
</evidence>
<dbReference type="InterPro" id="IPR015421">
    <property type="entry name" value="PyrdxlP-dep_Trfase_major"/>
</dbReference>
<evidence type="ECO:0000313" key="13">
    <source>
        <dbReference type="Proteomes" id="UP000276178"/>
    </source>
</evidence>
<dbReference type="GO" id="GO:0005737">
    <property type="term" value="C:cytoplasm"/>
    <property type="evidence" value="ECO:0007669"/>
    <property type="project" value="TreeGrafter"/>
</dbReference>
<dbReference type="InterPro" id="IPR015422">
    <property type="entry name" value="PyrdxlP-dep_Trfase_small"/>
</dbReference>
<evidence type="ECO:0000256" key="8">
    <source>
        <dbReference type="PIRSR" id="PIRSR001434-2"/>
    </source>
</evidence>
<keyword evidence="4" id="KW-0028">Amino-acid biosynthesis</keyword>
<dbReference type="GO" id="GO:0019346">
    <property type="term" value="P:transsulfuration"/>
    <property type="evidence" value="ECO:0007669"/>
    <property type="project" value="InterPro"/>
</dbReference>
<evidence type="ECO:0000313" key="14">
    <source>
        <dbReference type="Proteomes" id="UP000317180"/>
    </source>
</evidence>
<dbReference type="AlphaFoldDB" id="A0A3M8AVE8"/>
<sequence length="402" mass="42858">MNFATKVLHGSTCIDPFTGASSVPIYQASTFHQFDLDQPGTYDYARSGNPTRHALEEAIAALEGGARGFAFSSGMAAISSVFMLFSAGDHIVVAEDVYGGTFRFLTRVLSRMGISVTFVDATQTEAVREAITPATKGVYLETPSNPTLKVTDIAAVSAVAKEHGLLVIVDNTFLTPYYQRPLELGADVVIHSATKFIGGHSDVVAGLAVTRDAALGEQLYLIQNGMGAILGVQDCWLVMRGLKTLKARLDVSTKSAGILAEWLSTHPGVSRVYYTGLADHPGHLVQQQQASGHGAVLSFDVGSRERAKALFDRVKLPIVAVSLGAVETILSYPVMMSHAAMPAAEREARGITDGLIRLSAGLEDVDDLLADLKQVLDALPPLSSVQSQQSVQPQQKEAFSRA</sequence>
<feature type="region of interest" description="Disordered" evidence="10">
    <location>
        <begin position="383"/>
        <end position="402"/>
    </location>
</feature>
<comment type="similarity">
    <text evidence="2 9">Belongs to the trans-sulfuration enzymes family.</text>
</comment>
<dbReference type="InterPro" id="IPR000277">
    <property type="entry name" value="Cys/Met-Metab_PyrdxlP-dep_enz"/>
</dbReference>
<dbReference type="FunFam" id="3.40.640.10:FF:000009">
    <property type="entry name" value="Cystathionine gamma-synthase homolog"/>
    <property type="match status" value="1"/>
</dbReference>
<evidence type="ECO:0000256" key="5">
    <source>
        <dbReference type="ARBA" id="ARBA00022898"/>
    </source>
</evidence>
<name>A0A3M8AVE8_9BACL</name>
<protein>
    <recommendedName>
        <fullName evidence="3">cysteine-S-conjugate beta-lyase</fullName>
        <ecNumber evidence="3">4.4.1.13</ecNumber>
    </recommendedName>
</protein>
<dbReference type="GO" id="GO:0030170">
    <property type="term" value="F:pyridoxal phosphate binding"/>
    <property type="evidence" value="ECO:0007669"/>
    <property type="project" value="InterPro"/>
</dbReference>
<evidence type="ECO:0000256" key="3">
    <source>
        <dbReference type="ARBA" id="ARBA00012224"/>
    </source>
</evidence>
<proteinExistence type="inferred from homology"/>
<feature type="modified residue" description="N6-(pyridoxal phosphate)lysine" evidence="8">
    <location>
        <position position="195"/>
    </location>
</feature>
<dbReference type="InterPro" id="IPR015424">
    <property type="entry name" value="PyrdxlP-dep_Trfase"/>
</dbReference>
<keyword evidence="5 8" id="KW-0663">Pyridoxal phosphate</keyword>
<dbReference type="OrthoDB" id="9780685at2"/>
<dbReference type="SUPFAM" id="SSF53383">
    <property type="entry name" value="PLP-dependent transferases"/>
    <property type="match status" value="1"/>
</dbReference>
<dbReference type="Proteomes" id="UP000276178">
    <property type="component" value="Unassembled WGS sequence"/>
</dbReference>
<dbReference type="Gene3D" id="3.40.640.10">
    <property type="entry name" value="Type I PLP-dependent aspartate aminotransferase-like (Major domain)"/>
    <property type="match status" value="1"/>
</dbReference>
<evidence type="ECO:0000313" key="12">
    <source>
        <dbReference type="EMBL" id="RNB55171.1"/>
    </source>
</evidence>
<evidence type="ECO:0000256" key="1">
    <source>
        <dbReference type="ARBA" id="ARBA00001933"/>
    </source>
</evidence>
<keyword evidence="14" id="KW-1185">Reference proteome</keyword>
<dbReference type="InterPro" id="IPR054542">
    <property type="entry name" value="Cys_met_metab_PP"/>
</dbReference>
<keyword evidence="6" id="KW-0486">Methionine biosynthesis</keyword>
<dbReference type="Pfam" id="PF01053">
    <property type="entry name" value="Cys_Met_Meta_PP"/>
    <property type="match status" value="1"/>
</dbReference>
<dbReference type="Gene3D" id="3.90.1150.10">
    <property type="entry name" value="Aspartate Aminotransferase, domain 1"/>
    <property type="match status" value="1"/>
</dbReference>
<gene>
    <name evidence="11" type="primary">metC</name>
    <name evidence="11" type="ORF">BAG01nite_22300</name>
    <name evidence="12" type="ORF">EB820_12165</name>
</gene>
<evidence type="ECO:0000256" key="6">
    <source>
        <dbReference type="ARBA" id="ARBA00023167"/>
    </source>
</evidence>
<dbReference type="CDD" id="cd00614">
    <property type="entry name" value="CGS_like"/>
    <property type="match status" value="1"/>
</dbReference>
<evidence type="ECO:0000256" key="4">
    <source>
        <dbReference type="ARBA" id="ARBA00022605"/>
    </source>
</evidence>
<accession>A0A3M8AVE8</accession>
<dbReference type="PANTHER" id="PTHR11808">
    <property type="entry name" value="TRANS-SULFURATION ENZYME FAMILY MEMBER"/>
    <property type="match status" value="1"/>
</dbReference>
<dbReference type="EMBL" id="BJOD01000020">
    <property type="protein sequence ID" value="GED26128.1"/>
    <property type="molecule type" value="Genomic_DNA"/>
</dbReference>
<keyword evidence="12" id="KW-0032">Aminotransferase</keyword>
<dbReference type="GO" id="GO:0009086">
    <property type="term" value="P:methionine biosynthetic process"/>
    <property type="evidence" value="ECO:0007669"/>
    <property type="project" value="UniProtKB-KW"/>
</dbReference>
<keyword evidence="7" id="KW-0456">Lyase</keyword>
<feature type="compositionally biased region" description="Low complexity" evidence="10">
    <location>
        <begin position="383"/>
        <end position="395"/>
    </location>
</feature>
<dbReference type="GeneID" id="82810952"/>
<dbReference type="EC" id="4.4.1.13" evidence="3"/>
<evidence type="ECO:0000256" key="10">
    <source>
        <dbReference type="SAM" id="MobiDB-lite"/>
    </source>
</evidence>
<dbReference type="EMBL" id="RHHN01000036">
    <property type="protein sequence ID" value="RNB55171.1"/>
    <property type="molecule type" value="Genomic_DNA"/>
</dbReference>
<dbReference type="FunFam" id="3.90.1150.10:FF:000033">
    <property type="entry name" value="Cystathionine gamma-synthase"/>
    <property type="match status" value="1"/>
</dbReference>
<dbReference type="PIRSF" id="PIRSF001434">
    <property type="entry name" value="CGS"/>
    <property type="match status" value="1"/>
</dbReference>